<name>A0A811LNW6_9BILA</name>
<feature type="chain" id="PRO_5036408558" evidence="2">
    <location>
        <begin position="22"/>
        <end position="141"/>
    </location>
</feature>
<comment type="caution">
    <text evidence="3">The sequence shown here is derived from an EMBL/GenBank/DDBJ whole genome shotgun (WGS) entry which is preliminary data.</text>
</comment>
<reference evidence="3" key="1">
    <citation type="submission" date="2020-09" db="EMBL/GenBank/DDBJ databases">
        <authorList>
            <person name="Kikuchi T."/>
        </authorList>
    </citation>
    <scope>NUCLEOTIDE SEQUENCE</scope>
    <source>
        <strain evidence="3">SH1</strain>
    </source>
</reference>
<feature type="signal peptide" evidence="2">
    <location>
        <begin position="1"/>
        <end position="21"/>
    </location>
</feature>
<evidence type="ECO:0000313" key="4">
    <source>
        <dbReference type="Proteomes" id="UP000614601"/>
    </source>
</evidence>
<dbReference type="Proteomes" id="UP000614601">
    <property type="component" value="Unassembled WGS sequence"/>
</dbReference>
<dbReference type="OrthoDB" id="10428788at2759"/>
<keyword evidence="4" id="KW-1185">Reference proteome</keyword>
<evidence type="ECO:0000313" key="3">
    <source>
        <dbReference type="EMBL" id="CAD5228776.1"/>
    </source>
</evidence>
<dbReference type="EMBL" id="CAJFCW020000006">
    <property type="protein sequence ID" value="CAG9124994.1"/>
    <property type="molecule type" value="Genomic_DNA"/>
</dbReference>
<proteinExistence type="predicted"/>
<protein>
    <submittedName>
        <fullName evidence="3">Uncharacterized protein</fullName>
    </submittedName>
</protein>
<dbReference type="Proteomes" id="UP000783686">
    <property type="component" value="Unassembled WGS sequence"/>
</dbReference>
<accession>A0A811LNW6</accession>
<evidence type="ECO:0000256" key="2">
    <source>
        <dbReference type="SAM" id="SignalP"/>
    </source>
</evidence>
<dbReference type="EMBL" id="CAJFDH010000006">
    <property type="protein sequence ID" value="CAD5228776.1"/>
    <property type="molecule type" value="Genomic_DNA"/>
</dbReference>
<evidence type="ECO:0000256" key="1">
    <source>
        <dbReference type="SAM" id="MobiDB-lite"/>
    </source>
</evidence>
<gene>
    <name evidence="3" type="ORF">BOKJ2_LOCUS12847</name>
</gene>
<organism evidence="3 4">
    <name type="scientific">Bursaphelenchus okinawaensis</name>
    <dbReference type="NCBI Taxonomy" id="465554"/>
    <lineage>
        <taxon>Eukaryota</taxon>
        <taxon>Metazoa</taxon>
        <taxon>Ecdysozoa</taxon>
        <taxon>Nematoda</taxon>
        <taxon>Chromadorea</taxon>
        <taxon>Rhabditida</taxon>
        <taxon>Tylenchina</taxon>
        <taxon>Tylenchomorpha</taxon>
        <taxon>Aphelenchoidea</taxon>
        <taxon>Aphelenchoididae</taxon>
        <taxon>Bursaphelenchus</taxon>
    </lineage>
</organism>
<sequence length="141" mass="16119">MQLNSRCVLSFLIICISSTFASHHHRSRHHRDTERPNSRLPAGPRHALFTDSKFVVVRPNKSNSQSAEVIENNWNSVDSSKLLYDHLFFPLIPVENHGMPKPDLLPGKHAIKFETDTDLNLNKEPTDIKSTLKKILMRIDA</sequence>
<keyword evidence="2" id="KW-0732">Signal</keyword>
<dbReference type="AlphaFoldDB" id="A0A811LNW6"/>
<feature type="region of interest" description="Disordered" evidence="1">
    <location>
        <begin position="25"/>
        <end position="45"/>
    </location>
</feature>